<protein>
    <recommendedName>
        <fullName evidence="3">Late competence development protein ComFB</fullName>
    </recommendedName>
</protein>
<comment type="caution">
    <text evidence="1">The sequence shown here is derived from an EMBL/GenBank/DDBJ whole genome shotgun (WGS) entry which is preliminary data.</text>
</comment>
<gene>
    <name evidence="1" type="ORF">VB620_00080</name>
</gene>
<dbReference type="EMBL" id="JAYGHG010000001">
    <property type="protein sequence ID" value="MEA5579734.1"/>
    <property type="molecule type" value="Genomic_DNA"/>
</dbReference>
<keyword evidence="2" id="KW-1185">Reference proteome</keyword>
<evidence type="ECO:0008006" key="3">
    <source>
        <dbReference type="Google" id="ProtNLM"/>
    </source>
</evidence>
<dbReference type="RefSeq" id="WP_323194083.1">
    <property type="nucleotide sequence ID" value="NZ_JAYGHG010000001.1"/>
</dbReference>
<sequence>MSDYDRLNDLKDILDLLYEKLGEFEKELIINGSKPANFEIKQRIKREILPAIRKYETEYWELYPQEAIIISDEEAEIQLVKVEKAVVSIEQIYPTTYPSELISLLQEIRDKLEKQDKAASAKLKLVLPLIPAIASYELEMETEGLMYKAWEKIKRIVRR</sequence>
<evidence type="ECO:0000313" key="2">
    <source>
        <dbReference type="Proteomes" id="UP001302120"/>
    </source>
</evidence>
<name>A0ABU5U888_9CYAN</name>
<evidence type="ECO:0000313" key="1">
    <source>
        <dbReference type="EMBL" id="MEA5579734.1"/>
    </source>
</evidence>
<reference evidence="1 2" key="1">
    <citation type="submission" date="2023-12" db="EMBL/GenBank/DDBJ databases">
        <title>Baltic Sea Cyanobacteria.</title>
        <authorList>
            <person name="Delbaje E."/>
            <person name="Fewer D.P."/>
            <person name="Shishido T.K."/>
        </authorList>
    </citation>
    <scope>NUCLEOTIDE SEQUENCE [LARGE SCALE GENOMIC DNA]</scope>
    <source>
        <strain evidence="1 2">UHCC-0300</strain>
    </source>
</reference>
<organism evidence="1 2">
    <name type="scientific">Nodularia harveyana UHCC-0300</name>
    <dbReference type="NCBI Taxonomy" id="2974287"/>
    <lineage>
        <taxon>Bacteria</taxon>
        <taxon>Bacillati</taxon>
        <taxon>Cyanobacteriota</taxon>
        <taxon>Cyanophyceae</taxon>
        <taxon>Nostocales</taxon>
        <taxon>Nodulariaceae</taxon>
        <taxon>Nodularia</taxon>
    </lineage>
</organism>
<accession>A0ABU5U888</accession>
<dbReference type="Proteomes" id="UP001302120">
    <property type="component" value="Unassembled WGS sequence"/>
</dbReference>
<proteinExistence type="predicted"/>